<name>A0A7D5V9F9_9NEIS</name>
<proteinExistence type="predicted"/>
<gene>
    <name evidence="1" type="ORF">HZU75_06900</name>
</gene>
<dbReference type="AlphaFoldDB" id="A0A7D5V9F9"/>
<dbReference type="Proteomes" id="UP000510822">
    <property type="component" value="Chromosome"/>
</dbReference>
<protein>
    <submittedName>
        <fullName evidence="1">DUF721 domain-containing protein</fullName>
    </submittedName>
</protein>
<organism evidence="1 2">
    <name type="scientific">Chitinibacter fontanus</name>
    <dbReference type="NCBI Taxonomy" id="1737446"/>
    <lineage>
        <taxon>Bacteria</taxon>
        <taxon>Pseudomonadati</taxon>
        <taxon>Pseudomonadota</taxon>
        <taxon>Betaproteobacteria</taxon>
        <taxon>Neisseriales</taxon>
        <taxon>Chitinibacteraceae</taxon>
        <taxon>Chitinibacter</taxon>
    </lineage>
</organism>
<dbReference type="EMBL" id="CP058952">
    <property type="protein sequence ID" value="QLI81274.1"/>
    <property type="molecule type" value="Genomic_DNA"/>
</dbReference>
<sequence length="147" mass="15788">MIKHANFTQLVEGDYQLKRLVKQLDQLNGLLEIVRSAVAPELARVCQGTAWSGTTLLVAVPGSAAATRLRQAEPAILAALGQAGVHATAIRAKVQVALQQGNPLQTKTLRMTEPAKAAFSELQAQVDDPALKTALSNLLRHHQRKQG</sequence>
<dbReference type="InterPro" id="IPR007922">
    <property type="entry name" value="DciA-like"/>
</dbReference>
<dbReference type="RefSeq" id="WP_180308401.1">
    <property type="nucleotide sequence ID" value="NZ_CP058952.1"/>
</dbReference>
<evidence type="ECO:0000313" key="1">
    <source>
        <dbReference type="EMBL" id="QLI81274.1"/>
    </source>
</evidence>
<reference evidence="1 2" key="1">
    <citation type="journal article" date="2016" name="Int. J. Syst. Evol. Microbiol.">
        <title>Chitinibacter fontanus sp. nov., isolated from a spring.</title>
        <authorList>
            <person name="Sheu S.Y."/>
            <person name="Li Y.S."/>
            <person name="Young C.C."/>
            <person name="Chen W.M."/>
        </authorList>
    </citation>
    <scope>NUCLEOTIDE SEQUENCE [LARGE SCALE GENOMIC DNA]</scope>
    <source>
        <strain evidence="1 2">STM-7</strain>
    </source>
</reference>
<dbReference type="Pfam" id="PF05258">
    <property type="entry name" value="DciA"/>
    <property type="match status" value="1"/>
</dbReference>
<evidence type="ECO:0000313" key="2">
    <source>
        <dbReference type="Proteomes" id="UP000510822"/>
    </source>
</evidence>
<accession>A0A7D5V9F9</accession>
<keyword evidence="2" id="KW-1185">Reference proteome</keyword>
<dbReference type="KEGG" id="cfon:HZU75_06900"/>